<comment type="cofactor">
    <cofactor evidence="3">
        <name>a divalent metal cation</name>
        <dbReference type="ChEBI" id="CHEBI:60240"/>
    </cofactor>
    <text evidence="3">Binds 2 divalent metal cations per subunit. Site 1 may preferentially bind zinc ions, while site 2 has a preference for magnesium and/or manganese ions.</text>
</comment>
<dbReference type="InterPro" id="IPR002073">
    <property type="entry name" value="PDEase_catalytic_dom"/>
</dbReference>
<accession>G2QBI1</accession>
<keyword evidence="1 3" id="KW-0479">Metal-binding</keyword>
<dbReference type="GO" id="GO:0004114">
    <property type="term" value="F:3',5'-cyclic-nucleotide phosphodiesterase activity"/>
    <property type="evidence" value="ECO:0007669"/>
    <property type="project" value="InterPro"/>
</dbReference>
<dbReference type="PROSITE" id="PS00126">
    <property type="entry name" value="PDEASE_I_1"/>
    <property type="match status" value="1"/>
</dbReference>
<dbReference type="OMA" id="GFMNMFA"/>
<dbReference type="InterPro" id="IPR003607">
    <property type="entry name" value="HD/PDEase_dom"/>
</dbReference>
<dbReference type="eggNOG" id="KOG3689">
    <property type="taxonomic scope" value="Eukaryota"/>
</dbReference>
<feature type="domain" description="PDEase" evidence="5">
    <location>
        <begin position="272"/>
        <end position="637"/>
    </location>
</feature>
<dbReference type="KEGG" id="mtm:MYCTH_2304708"/>
<evidence type="ECO:0000259" key="5">
    <source>
        <dbReference type="PROSITE" id="PS51845"/>
    </source>
</evidence>
<evidence type="ECO:0000313" key="6">
    <source>
        <dbReference type="EMBL" id="AEO57924.1"/>
    </source>
</evidence>
<keyword evidence="7" id="KW-1185">Reference proteome</keyword>
<feature type="region of interest" description="Disordered" evidence="4">
    <location>
        <begin position="677"/>
        <end position="779"/>
    </location>
</feature>
<dbReference type="EMBL" id="CP003004">
    <property type="protein sequence ID" value="AEO57924.1"/>
    <property type="molecule type" value="Genomic_DNA"/>
</dbReference>
<organism evidence="6 7">
    <name type="scientific">Thermothelomyces thermophilus (strain ATCC 42464 / BCRC 31852 / DSM 1799)</name>
    <name type="common">Sporotrichum thermophile</name>
    <dbReference type="NCBI Taxonomy" id="573729"/>
    <lineage>
        <taxon>Eukaryota</taxon>
        <taxon>Fungi</taxon>
        <taxon>Dikarya</taxon>
        <taxon>Ascomycota</taxon>
        <taxon>Pezizomycotina</taxon>
        <taxon>Sordariomycetes</taxon>
        <taxon>Sordariomycetidae</taxon>
        <taxon>Sordariales</taxon>
        <taxon>Chaetomiaceae</taxon>
        <taxon>Thermothelomyces</taxon>
    </lineage>
</organism>
<sequence length="911" mass="100793">MANVQCHVIYVDRSVSRDRSVRANRWNSDGDAIRGESAHMAENVRLLLDAFDEVHLCSTGAACLDQWLSLQEPSMAALKPTLFILDTPYQDEMARRDRSRSPSPSSRIADSGNQGGEELYGLALLRRIVSESYVRNVSKLVVTVPIIAPPYCDRSDGRDGTGEPTGRAVADSSHQLSADERRAANRRMWKKCLEVGAADVMTSPMNPRCVSNLEVHAYRAQLDAARDQKALVELRRGRKRSWVGICEEKPFSYLREAMVSKLMGRICRIGSEADEVTHSIKLSITAEKQAQVTSAVGQWHFCAHDFTEDELLVAASVMFEHALSMPELEPWRIPTDQLHHFLLACRAAYNTFVPYHNFRHVVDVLQATFHFLVSIGSLPSYRSPDGSLLSQACPKSPVAQLLRPFEALTLLITAIGHDVGHPGVNNGFLVTLNAPLAQLYNDRSVLESFHCAAYSQILRRYWPSAFGDSKMRHLMISSILATDMGLHFDYMQKLGDLQAKLHANNSTEDWEESVKNEQRALTCALLIKCADISNVTRRHDAALQWMRILSEEFSRQASMESELEIKTSLMSEPKQDTLSLTTAQLKFMNLFALPLFQGVADILPAMQYCVDELHVNKELFDKCLLDEQKRQSPARPVLRDHDSELSIRSIKFTSSPEPATEVNPARGAIGSVPKVVEPQTPDPAVSQQADFHRPNSHPKRPTDGRIVNGIVTSFPSANEPSHGEDARMNGAASPRHGHTRQRCSETTDWGSAPNSGDWASQATSATTGRMPLSPSTKGTSIVSCDSFERPLSYSTSVPIPSVVAPDESTSTVPNSATTTGSHTDFKLENYQPPPLLLDEENDAPRNGHQQHNQYLNGGSAKKNDHGGAEPADPGARQLKKKPSRFRINGLQNLFRKHKSSSPPMQAADTAG</sequence>
<dbReference type="STRING" id="573729.G2QBI1"/>
<dbReference type="OrthoDB" id="546632at2759"/>
<dbReference type="SMART" id="SM00471">
    <property type="entry name" value="HDc"/>
    <property type="match status" value="1"/>
</dbReference>
<dbReference type="GeneID" id="11507795"/>
<dbReference type="PANTHER" id="PTHR11347">
    <property type="entry name" value="CYCLIC NUCLEOTIDE PHOSPHODIESTERASE"/>
    <property type="match status" value="1"/>
</dbReference>
<dbReference type="Pfam" id="PF00233">
    <property type="entry name" value="PDEase_I"/>
    <property type="match status" value="1"/>
</dbReference>
<dbReference type="PROSITE" id="PS51845">
    <property type="entry name" value="PDEASE_I_2"/>
    <property type="match status" value="1"/>
</dbReference>
<dbReference type="InterPro" id="IPR036971">
    <property type="entry name" value="PDEase_catalytic_dom_sf"/>
</dbReference>
<gene>
    <name evidence="6" type="ORF">MYCTH_2304708</name>
</gene>
<feature type="compositionally biased region" description="Polar residues" evidence="4">
    <location>
        <begin position="807"/>
        <end position="822"/>
    </location>
</feature>
<dbReference type="VEuPathDB" id="FungiDB:MYCTH_2304708"/>
<dbReference type="GO" id="GO:0007165">
    <property type="term" value="P:signal transduction"/>
    <property type="evidence" value="ECO:0007669"/>
    <property type="project" value="InterPro"/>
</dbReference>
<dbReference type="Gene3D" id="1.10.1300.10">
    <property type="entry name" value="3'5'-cyclic nucleotide phosphodiesterase, catalytic domain"/>
    <property type="match status" value="1"/>
</dbReference>
<feature type="compositionally biased region" description="Polar residues" evidence="4">
    <location>
        <begin position="744"/>
        <end position="779"/>
    </location>
</feature>
<feature type="compositionally biased region" description="Polar residues" evidence="4">
    <location>
        <begin position="710"/>
        <end position="719"/>
    </location>
</feature>
<dbReference type="HOGENOM" id="CLU_010668_1_0_1"/>
<name>G2QBI1_THET4</name>
<feature type="region of interest" description="Disordered" evidence="4">
    <location>
        <begin position="153"/>
        <end position="180"/>
    </location>
</feature>
<evidence type="ECO:0000256" key="2">
    <source>
        <dbReference type="ARBA" id="ARBA00022801"/>
    </source>
</evidence>
<evidence type="ECO:0000256" key="1">
    <source>
        <dbReference type="ARBA" id="ARBA00022723"/>
    </source>
</evidence>
<evidence type="ECO:0000256" key="3">
    <source>
        <dbReference type="RuleBase" id="RU363067"/>
    </source>
</evidence>
<dbReference type="AlphaFoldDB" id="G2QBI1"/>
<reference evidence="6 7" key="1">
    <citation type="journal article" date="2011" name="Nat. Biotechnol.">
        <title>Comparative genomic analysis of the thermophilic biomass-degrading fungi Myceliophthora thermophila and Thielavia terrestris.</title>
        <authorList>
            <person name="Berka R.M."/>
            <person name="Grigoriev I.V."/>
            <person name="Otillar R."/>
            <person name="Salamov A."/>
            <person name="Grimwood J."/>
            <person name="Reid I."/>
            <person name="Ishmael N."/>
            <person name="John T."/>
            <person name="Darmond C."/>
            <person name="Moisan M.-C."/>
            <person name="Henrissat B."/>
            <person name="Coutinho P.M."/>
            <person name="Lombard V."/>
            <person name="Natvig D.O."/>
            <person name="Lindquist E."/>
            <person name="Schmutz J."/>
            <person name="Lucas S."/>
            <person name="Harris P."/>
            <person name="Powlowski J."/>
            <person name="Bellemare A."/>
            <person name="Taylor D."/>
            <person name="Butler G."/>
            <person name="de Vries R.P."/>
            <person name="Allijn I.E."/>
            <person name="van den Brink J."/>
            <person name="Ushinsky S."/>
            <person name="Storms R."/>
            <person name="Powell A.J."/>
            <person name="Paulsen I.T."/>
            <person name="Elbourne L.D.H."/>
            <person name="Baker S.E."/>
            <person name="Magnuson J."/>
            <person name="LaBoissiere S."/>
            <person name="Clutterbuck A.J."/>
            <person name="Martinez D."/>
            <person name="Wogulis M."/>
            <person name="de Leon A.L."/>
            <person name="Rey M.W."/>
            <person name="Tsang A."/>
        </authorList>
    </citation>
    <scope>NUCLEOTIDE SEQUENCE [LARGE SCALE GENOMIC DNA]</scope>
    <source>
        <strain evidence="7">ATCC 42464 / BCRC 31852 / DSM 1799</strain>
    </source>
</reference>
<dbReference type="EC" id="3.1.4.-" evidence="3"/>
<dbReference type="SUPFAM" id="SSF109604">
    <property type="entry name" value="HD-domain/PDEase-like"/>
    <property type="match status" value="1"/>
</dbReference>
<dbReference type="InParanoid" id="G2QBI1"/>
<protein>
    <recommendedName>
        <fullName evidence="3">Phosphodiesterase</fullName>
        <ecNumber evidence="3">3.1.4.-</ecNumber>
    </recommendedName>
</protein>
<evidence type="ECO:0000313" key="7">
    <source>
        <dbReference type="Proteomes" id="UP000007322"/>
    </source>
</evidence>
<keyword evidence="2 3" id="KW-0378">Hydrolase</keyword>
<feature type="region of interest" description="Disordered" evidence="4">
    <location>
        <begin position="804"/>
        <end position="911"/>
    </location>
</feature>
<dbReference type="RefSeq" id="XP_003663169.1">
    <property type="nucleotide sequence ID" value="XM_003663121.1"/>
</dbReference>
<dbReference type="CDD" id="cd00077">
    <property type="entry name" value="HDc"/>
    <property type="match status" value="1"/>
</dbReference>
<proteinExistence type="inferred from homology"/>
<evidence type="ECO:0000256" key="4">
    <source>
        <dbReference type="SAM" id="MobiDB-lite"/>
    </source>
</evidence>
<dbReference type="InterPro" id="IPR023174">
    <property type="entry name" value="PDEase_CS"/>
</dbReference>
<feature type="compositionally biased region" description="Polar residues" evidence="4">
    <location>
        <begin position="847"/>
        <end position="856"/>
    </location>
</feature>
<dbReference type="GO" id="GO:0046872">
    <property type="term" value="F:metal ion binding"/>
    <property type="evidence" value="ECO:0007669"/>
    <property type="project" value="UniProtKB-KW"/>
</dbReference>
<comment type="similarity">
    <text evidence="3">Belongs to the cyclic nucleotide phosphodiesterase family.</text>
</comment>
<dbReference type="Proteomes" id="UP000007322">
    <property type="component" value="Chromosome 3"/>
</dbReference>
<feature type="region of interest" description="Disordered" evidence="4">
    <location>
        <begin position="93"/>
        <end position="113"/>
    </location>
</feature>